<evidence type="ECO:0000313" key="3">
    <source>
        <dbReference type="Proteomes" id="UP000237881"/>
    </source>
</evidence>
<organism evidence="2 3">
    <name type="scientific">Rathayibacter rathayi</name>
    <name type="common">Corynebacterium rathayi</name>
    <dbReference type="NCBI Taxonomy" id="33887"/>
    <lineage>
        <taxon>Bacteria</taxon>
        <taxon>Bacillati</taxon>
        <taxon>Actinomycetota</taxon>
        <taxon>Actinomycetes</taxon>
        <taxon>Micrococcales</taxon>
        <taxon>Microbacteriaceae</taxon>
        <taxon>Rathayibacter</taxon>
    </lineage>
</organism>
<comment type="caution">
    <text evidence="2">The sequence shown here is derived from an EMBL/GenBank/DDBJ whole genome shotgun (WGS) entry which is preliminary data.</text>
</comment>
<protein>
    <submittedName>
        <fullName evidence="2">Uncharacterized protein</fullName>
    </submittedName>
</protein>
<reference evidence="2 3" key="1">
    <citation type="submission" date="2018-02" db="EMBL/GenBank/DDBJ databases">
        <title>Bacteriophage NCPPB3778 and a type I-E CRISPR drive the evolution of the US Biological Select Agent, Rathayibacter toxicus.</title>
        <authorList>
            <person name="Davis E.W.II."/>
            <person name="Tabima J.F."/>
            <person name="Weisberg A.J."/>
            <person name="Lopes L.D."/>
            <person name="Wiseman M.S."/>
            <person name="Wiseman M.S."/>
            <person name="Pupko T."/>
            <person name="Belcher M.S."/>
            <person name="Sechler A.J."/>
            <person name="Tancos M.A."/>
            <person name="Schroeder B.K."/>
            <person name="Murray T.D."/>
            <person name="Luster D.G."/>
            <person name="Schneider W.L."/>
            <person name="Rogers E."/>
            <person name="Andreote F.D."/>
            <person name="Grunwald N.J."/>
            <person name="Putnam M.L."/>
            <person name="Chang J.H."/>
        </authorList>
    </citation>
    <scope>NUCLEOTIDE SEQUENCE [LARGE SCALE GENOMIC DNA]</scope>
    <source>
        <strain evidence="2 3">AY1I9</strain>
    </source>
</reference>
<dbReference type="EMBL" id="PSUL01000001">
    <property type="protein sequence ID" value="PPF16396.1"/>
    <property type="molecule type" value="Genomic_DNA"/>
</dbReference>
<dbReference type="Proteomes" id="UP000237881">
    <property type="component" value="Unassembled WGS sequence"/>
</dbReference>
<sequence>MQTPTTTQVTVRPCTQGSGRLTAFAAWRVLDLQRGTAERGIGGGGEAEAGEMAEGRGDIGRQRRRELADGLAVQAQFHHLSGAVREGPPRLARLAGAQW</sequence>
<name>A0ABD6WCG4_RATRA</name>
<dbReference type="AlphaFoldDB" id="A0ABD6WCG4"/>
<evidence type="ECO:0000256" key="1">
    <source>
        <dbReference type="SAM" id="MobiDB-lite"/>
    </source>
</evidence>
<proteinExistence type="predicted"/>
<feature type="region of interest" description="Disordered" evidence="1">
    <location>
        <begin position="37"/>
        <end position="58"/>
    </location>
</feature>
<gene>
    <name evidence="2" type="ORF">C5C04_01045</name>
</gene>
<accession>A0ABD6WCG4</accession>
<evidence type="ECO:0000313" key="2">
    <source>
        <dbReference type="EMBL" id="PPF16396.1"/>
    </source>
</evidence>